<gene>
    <name evidence="2" type="ORF">CLV33_102219</name>
</gene>
<dbReference type="PROSITE" id="PS51257">
    <property type="entry name" value="PROKAR_LIPOPROTEIN"/>
    <property type="match status" value="1"/>
</dbReference>
<feature type="signal peptide" evidence="1">
    <location>
        <begin position="1"/>
        <end position="21"/>
    </location>
</feature>
<dbReference type="AlphaFoldDB" id="A0A362XC68"/>
<organism evidence="2 3">
    <name type="scientific">Jejuia pallidilutea</name>
    <dbReference type="NCBI Taxonomy" id="504487"/>
    <lineage>
        <taxon>Bacteria</taxon>
        <taxon>Pseudomonadati</taxon>
        <taxon>Bacteroidota</taxon>
        <taxon>Flavobacteriia</taxon>
        <taxon>Flavobacteriales</taxon>
        <taxon>Flavobacteriaceae</taxon>
        <taxon>Jejuia</taxon>
    </lineage>
</organism>
<name>A0A362XC68_9FLAO</name>
<evidence type="ECO:0008006" key="4">
    <source>
        <dbReference type="Google" id="ProtNLM"/>
    </source>
</evidence>
<evidence type="ECO:0000256" key="1">
    <source>
        <dbReference type="SAM" id="SignalP"/>
    </source>
</evidence>
<protein>
    <recommendedName>
        <fullName evidence="4">Lipoprotein</fullName>
    </recommendedName>
</protein>
<proteinExistence type="predicted"/>
<dbReference type="RefSeq" id="WP_105472915.1">
    <property type="nucleotide sequence ID" value="NZ_PVEO01000002.1"/>
</dbReference>
<sequence>MKKILLSALVLVFLMSCSTRRQMEKTISYGNYDRAINNAIGKLKINKDRKGKADIIMLLEEAYYKANARDLENINFLKKDNNPESYLRIFDAYVSLDNRQEAIKPLLPLYVKGKEVNFNFNDYSDELITYRNSASLQLYNNAQALLNSNNKFDVRAAYNQLRDIEDMNPNYKDTRELMAVAHQRGTDFVLVDMINDSGKIIPERLENDLLNFSSYGINNFWLQFHSVPDDKVTYNFNMKVNLRDINISPEQIKERQIIKEKQIADGKMDLIENGKVVKDSLGNAIKIDRMKTVRCEYYEFTQFKASQITGNVEYYNLSNNQLVDTFPITSEFVFEHIYATSRGDRRALETNLVPFLERRAIPFPTEEQMIFDTGEDLKMQLKQIINSYSTAVAGI</sequence>
<comment type="caution">
    <text evidence="2">The sequence shown here is derived from an EMBL/GenBank/DDBJ whole genome shotgun (WGS) entry which is preliminary data.</text>
</comment>
<feature type="chain" id="PRO_5016636809" description="Lipoprotein" evidence="1">
    <location>
        <begin position="22"/>
        <end position="395"/>
    </location>
</feature>
<accession>A0A362XC68</accession>
<dbReference type="EMBL" id="PVEO01000002">
    <property type="protein sequence ID" value="PQV50358.1"/>
    <property type="molecule type" value="Genomic_DNA"/>
</dbReference>
<dbReference type="Proteomes" id="UP000251545">
    <property type="component" value="Unassembled WGS sequence"/>
</dbReference>
<reference evidence="2 3" key="1">
    <citation type="submission" date="2018-02" db="EMBL/GenBank/DDBJ databases">
        <title>Genomic Encyclopedia of Archaeal and Bacterial Type Strains, Phase II (KMG-II): from individual species to whole genera.</title>
        <authorList>
            <person name="Goeker M."/>
        </authorList>
    </citation>
    <scope>NUCLEOTIDE SEQUENCE [LARGE SCALE GENOMIC DNA]</scope>
    <source>
        <strain evidence="2 3">DSM 21165</strain>
    </source>
</reference>
<evidence type="ECO:0000313" key="3">
    <source>
        <dbReference type="Proteomes" id="UP000251545"/>
    </source>
</evidence>
<evidence type="ECO:0000313" key="2">
    <source>
        <dbReference type="EMBL" id="PQV50358.1"/>
    </source>
</evidence>
<keyword evidence="1" id="KW-0732">Signal</keyword>